<keyword evidence="9" id="KW-0963">Cytoplasm</keyword>
<accession>A0ABY6YXZ6</accession>
<comment type="catalytic activity">
    <reaction evidence="8 9">
        <text>tRNA(Met) + L-methionine + ATP = L-methionyl-tRNA(Met) + AMP + diphosphate</text>
        <dbReference type="Rhea" id="RHEA:13481"/>
        <dbReference type="Rhea" id="RHEA-COMP:9667"/>
        <dbReference type="Rhea" id="RHEA-COMP:9698"/>
        <dbReference type="ChEBI" id="CHEBI:30616"/>
        <dbReference type="ChEBI" id="CHEBI:33019"/>
        <dbReference type="ChEBI" id="CHEBI:57844"/>
        <dbReference type="ChEBI" id="CHEBI:78442"/>
        <dbReference type="ChEBI" id="CHEBI:78530"/>
        <dbReference type="ChEBI" id="CHEBI:456215"/>
        <dbReference type="EC" id="6.1.1.10"/>
    </reaction>
</comment>
<protein>
    <recommendedName>
        <fullName evidence="9">Methionine--tRNA ligase</fullName>
        <ecNumber evidence="9">6.1.1.10</ecNumber>
    </recommendedName>
    <alternativeName>
        <fullName evidence="9">Methionyl-tRNA synthetase</fullName>
        <shortName evidence="9">MetRS</shortName>
    </alternativeName>
</protein>
<dbReference type="PRINTS" id="PR01041">
    <property type="entry name" value="TRNASYNTHMET"/>
</dbReference>
<evidence type="ECO:0000256" key="1">
    <source>
        <dbReference type="ARBA" id="ARBA00003314"/>
    </source>
</evidence>
<dbReference type="SUPFAM" id="SSF47323">
    <property type="entry name" value="Anticodon-binding domain of a subclass of class I aminoacyl-tRNA synthetases"/>
    <property type="match status" value="1"/>
</dbReference>
<dbReference type="Pfam" id="PF09334">
    <property type="entry name" value="tRNA-synt_1g"/>
    <property type="match status" value="1"/>
</dbReference>
<dbReference type="RefSeq" id="WP_268042673.1">
    <property type="nucleotide sequence ID" value="NZ_CP104064.1"/>
</dbReference>
<dbReference type="PANTHER" id="PTHR45765:SF1">
    <property type="entry name" value="METHIONINE--TRNA LIGASE, CYTOPLASMIC"/>
    <property type="match status" value="1"/>
</dbReference>
<keyword evidence="13" id="KW-1185">Reference proteome</keyword>
<keyword evidence="9" id="KW-0479">Metal-binding</keyword>
<comment type="cofactor">
    <cofactor evidence="9">
        <name>Zn(2+)</name>
        <dbReference type="ChEBI" id="CHEBI:29105"/>
    </cofactor>
    <text evidence="9">Binds 1 zinc ion per subunit.</text>
</comment>
<dbReference type="Gene3D" id="2.20.28.20">
    <property type="entry name" value="Methionyl-tRNA synthetase, Zn-domain"/>
    <property type="match status" value="1"/>
</dbReference>
<feature type="binding site" evidence="9">
    <location>
        <position position="200"/>
    </location>
    <ligand>
        <name>Zn(2+)</name>
        <dbReference type="ChEBI" id="CHEBI:29105"/>
    </ligand>
</feature>
<dbReference type="InterPro" id="IPR009080">
    <property type="entry name" value="tRNAsynth_Ia_anticodon-bd"/>
</dbReference>
<keyword evidence="7 9" id="KW-0030">Aminoacyl-tRNA synthetase</keyword>
<feature type="binding site" evidence="9">
    <location>
        <position position="213"/>
    </location>
    <ligand>
        <name>Zn(2+)</name>
        <dbReference type="ChEBI" id="CHEBI:29105"/>
    </ligand>
</feature>
<dbReference type="CDD" id="cd00814">
    <property type="entry name" value="MetRS_core"/>
    <property type="match status" value="1"/>
</dbReference>
<dbReference type="PANTHER" id="PTHR45765">
    <property type="entry name" value="METHIONINE--TRNA LIGASE"/>
    <property type="match status" value="1"/>
</dbReference>
<sequence>MDDAFNEHAPVVPTARTPRIVLFLQVISRRAPWVFAHGVFLCICIDHDGEMITGMTKHLITSALPYINGVKHLGNLAGSLLPADVYARFLRREGCNVLFLCATDEHGTPAELSALEEGVSVRDYCNKMHDVQASILKRFGLSFDHFGRSSSPQNHELTQHFYHQLARHGFIEKRIIQQVYSKQDGRFLPDRYLVGTCPKCGYQAARGDQCENCTTVLEGTDLLEPRSSLSGSTDLEVRSTTHLFLRLSQLSEEVREWVESHPNWSRLTSSIALKWLNEGLNDRCITRNLTWGIPVPEPGLEDKVFYVWFDAPIEYIAAAKEWADAEPSTRNWKTWWYEASDVEYTQFMAKDNVPFHTVFFPAMVLGTRERWTLPTNIKSFNWLTYYGGKFSTSQKRGVFLDAALTVRSADEWRFFLISNSPESDDVSFTWERFAQVINQDLVGNFGNFVNRTLRLTASQFGERIPAGGVLGEIEAELQSKCQALVESYRGNLHRTEFRKAAKDLKSLWSLGNGYLDQTTPWALVKVDQGSAARVLRMAIELIRLFAVCAHPIIPATCERIFECLELTSEERGQSFLEACSLTKLHQGRPFRVPELLFLRVDNEEIEQCKDKFGP</sequence>
<feature type="short sequence motif" description="'KMSKS' region" evidence="9">
    <location>
        <begin position="389"/>
        <end position="393"/>
    </location>
</feature>
<evidence type="ECO:0000256" key="7">
    <source>
        <dbReference type="ARBA" id="ARBA00023146"/>
    </source>
</evidence>
<dbReference type="InterPro" id="IPR015413">
    <property type="entry name" value="Methionyl/Leucyl_tRNA_Synth"/>
</dbReference>
<keyword evidence="3 9" id="KW-0436">Ligase</keyword>
<keyword evidence="4 9" id="KW-0547">Nucleotide-binding</keyword>
<feature type="domain" description="Methionyl/Leucyl tRNA synthetase" evidence="10">
    <location>
        <begin position="58"/>
        <end position="453"/>
    </location>
</feature>
<feature type="binding site" evidence="9">
    <location>
        <position position="392"/>
    </location>
    <ligand>
        <name>ATP</name>
        <dbReference type="ChEBI" id="CHEBI:30616"/>
    </ligand>
</feature>
<comment type="subcellular location">
    <subcellularLocation>
        <location evidence="9">Cytoplasm</location>
    </subcellularLocation>
</comment>
<dbReference type="Gene3D" id="1.10.730.10">
    <property type="entry name" value="Isoleucyl-tRNA Synthetase, Domain 1"/>
    <property type="match status" value="1"/>
</dbReference>
<evidence type="ECO:0000256" key="3">
    <source>
        <dbReference type="ARBA" id="ARBA00022598"/>
    </source>
</evidence>
<evidence type="ECO:0000256" key="4">
    <source>
        <dbReference type="ARBA" id="ARBA00022741"/>
    </source>
</evidence>
<dbReference type="Proteomes" id="UP001164803">
    <property type="component" value="Chromosome"/>
</dbReference>
<dbReference type="NCBIfam" id="TIGR00398">
    <property type="entry name" value="metG"/>
    <property type="match status" value="1"/>
</dbReference>
<keyword evidence="9" id="KW-0862">Zinc</keyword>
<dbReference type="InterPro" id="IPR033911">
    <property type="entry name" value="MetRS_core"/>
</dbReference>
<organism evidence="12 13">
    <name type="scientific">Alicyclobacillus dauci</name>
    <dbReference type="NCBI Taxonomy" id="1475485"/>
    <lineage>
        <taxon>Bacteria</taxon>
        <taxon>Bacillati</taxon>
        <taxon>Bacillota</taxon>
        <taxon>Bacilli</taxon>
        <taxon>Bacillales</taxon>
        <taxon>Alicyclobacillaceae</taxon>
        <taxon>Alicyclobacillus</taxon>
    </lineage>
</organism>
<evidence type="ECO:0000256" key="9">
    <source>
        <dbReference type="HAMAP-Rule" id="MF_00098"/>
    </source>
</evidence>
<dbReference type="EC" id="6.1.1.10" evidence="9"/>
<dbReference type="Pfam" id="PF19303">
    <property type="entry name" value="Anticodon_3"/>
    <property type="match status" value="1"/>
</dbReference>
<dbReference type="InterPro" id="IPR041872">
    <property type="entry name" value="Anticodon_Met"/>
</dbReference>
<dbReference type="InterPro" id="IPR014758">
    <property type="entry name" value="Met-tRNA_synth"/>
</dbReference>
<evidence type="ECO:0000256" key="6">
    <source>
        <dbReference type="ARBA" id="ARBA00022917"/>
    </source>
</evidence>
<feature type="binding site" evidence="9">
    <location>
        <position position="210"/>
    </location>
    <ligand>
        <name>Zn(2+)</name>
        <dbReference type="ChEBI" id="CHEBI:29105"/>
    </ligand>
</feature>
<dbReference type="SUPFAM" id="SSF52374">
    <property type="entry name" value="Nucleotidylyl transferase"/>
    <property type="match status" value="1"/>
</dbReference>
<dbReference type="CDD" id="cd07957">
    <property type="entry name" value="Anticodon_Ia_Met"/>
    <property type="match status" value="1"/>
</dbReference>
<evidence type="ECO:0000313" key="12">
    <source>
        <dbReference type="EMBL" id="WAH35431.1"/>
    </source>
</evidence>
<proteinExistence type="inferred from homology"/>
<reference evidence="12" key="1">
    <citation type="submission" date="2022-08" db="EMBL/GenBank/DDBJ databases">
        <title>Alicyclobacillus dauci DSM2870, complete genome.</title>
        <authorList>
            <person name="Wang Q."/>
            <person name="Cai R."/>
            <person name="Wang Z."/>
        </authorList>
    </citation>
    <scope>NUCLEOTIDE SEQUENCE</scope>
    <source>
        <strain evidence="12">DSM 28700</strain>
    </source>
</reference>
<evidence type="ECO:0000256" key="8">
    <source>
        <dbReference type="ARBA" id="ARBA00047364"/>
    </source>
</evidence>
<evidence type="ECO:0000256" key="5">
    <source>
        <dbReference type="ARBA" id="ARBA00022840"/>
    </source>
</evidence>
<keyword evidence="5 9" id="KW-0067">ATP-binding</keyword>
<name>A0ABY6YXZ6_9BACL</name>
<comment type="function">
    <text evidence="1 9">Is required not only for elongation of protein synthesis but also for the initiation of all mRNA translation through initiator tRNA(fMet) aminoacylation.</text>
</comment>
<dbReference type="EMBL" id="CP104064">
    <property type="protein sequence ID" value="WAH35431.1"/>
    <property type="molecule type" value="Genomic_DNA"/>
</dbReference>
<dbReference type="SUPFAM" id="SSF57770">
    <property type="entry name" value="Methionyl-tRNA synthetase (MetRS), Zn-domain"/>
    <property type="match status" value="1"/>
</dbReference>
<comment type="subunit">
    <text evidence="9">Monomer.</text>
</comment>
<feature type="short sequence motif" description="'HIGH' region" evidence="9">
    <location>
        <begin position="65"/>
        <end position="75"/>
    </location>
</feature>
<dbReference type="InterPro" id="IPR029038">
    <property type="entry name" value="MetRS_Zn"/>
</dbReference>
<feature type="domain" description="Methionyl-tRNA synthetase anticodon-binding" evidence="11">
    <location>
        <begin position="464"/>
        <end position="613"/>
    </location>
</feature>
<comment type="similarity">
    <text evidence="2 9">Belongs to the class-I aminoacyl-tRNA synthetase family. MetG type 1 subfamily.</text>
</comment>
<evidence type="ECO:0000256" key="2">
    <source>
        <dbReference type="ARBA" id="ARBA00008258"/>
    </source>
</evidence>
<dbReference type="InterPro" id="IPR014729">
    <property type="entry name" value="Rossmann-like_a/b/a_fold"/>
</dbReference>
<feature type="binding site" evidence="9">
    <location>
        <position position="197"/>
    </location>
    <ligand>
        <name>Zn(2+)</name>
        <dbReference type="ChEBI" id="CHEBI:29105"/>
    </ligand>
</feature>
<dbReference type="InterPro" id="IPR023458">
    <property type="entry name" value="Met-tRNA_ligase_1"/>
</dbReference>
<dbReference type="Gene3D" id="3.40.50.620">
    <property type="entry name" value="HUPs"/>
    <property type="match status" value="1"/>
</dbReference>
<dbReference type="GO" id="GO:0004825">
    <property type="term" value="F:methionine-tRNA ligase activity"/>
    <property type="evidence" value="ECO:0007669"/>
    <property type="project" value="UniProtKB-EC"/>
</dbReference>
<evidence type="ECO:0000313" key="13">
    <source>
        <dbReference type="Proteomes" id="UP001164803"/>
    </source>
</evidence>
<dbReference type="HAMAP" id="MF_00098">
    <property type="entry name" value="Met_tRNA_synth_type1"/>
    <property type="match status" value="1"/>
</dbReference>
<keyword evidence="6 9" id="KW-0648">Protein biosynthesis</keyword>
<evidence type="ECO:0000259" key="10">
    <source>
        <dbReference type="Pfam" id="PF09334"/>
    </source>
</evidence>
<gene>
    <name evidence="9 12" type="primary">metG</name>
    <name evidence="12" type="ORF">NZD86_14110</name>
</gene>
<evidence type="ECO:0000259" key="11">
    <source>
        <dbReference type="Pfam" id="PF19303"/>
    </source>
</evidence>